<dbReference type="Proteomes" id="UP001524318">
    <property type="component" value="Unassembled WGS sequence"/>
</dbReference>
<feature type="domain" description="CsbD-like" evidence="2">
    <location>
        <begin position="5"/>
        <end position="57"/>
    </location>
</feature>
<name>A0ABT1LSW8_9MICC</name>
<evidence type="ECO:0000313" key="3">
    <source>
        <dbReference type="EMBL" id="MCP9001548.1"/>
    </source>
</evidence>
<gene>
    <name evidence="3" type="ORF">NFC73_17705</name>
</gene>
<dbReference type="InterPro" id="IPR008462">
    <property type="entry name" value="CsbD"/>
</dbReference>
<reference evidence="3 4" key="1">
    <citation type="submission" date="2022-06" db="EMBL/GenBank/DDBJ databases">
        <title>Pseudarthrobacter sp. strain RMG13 Genome sequencing and assembly.</title>
        <authorList>
            <person name="Kim I."/>
        </authorList>
    </citation>
    <scope>NUCLEOTIDE SEQUENCE [LARGE SCALE GENOMIC DNA]</scope>
    <source>
        <strain evidence="3 4">RMG13</strain>
    </source>
</reference>
<dbReference type="RefSeq" id="WP_104063490.1">
    <property type="nucleotide sequence ID" value="NZ_JANCLV010000015.1"/>
</dbReference>
<evidence type="ECO:0000259" key="2">
    <source>
        <dbReference type="Pfam" id="PF05532"/>
    </source>
</evidence>
<feature type="region of interest" description="Disordered" evidence="1">
    <location>
        <begin position="1"/>
        <end position="34"/>
    </location>
</feature>
<evidence type="ECO:0000313" key="4">
    <source>
        <dbReference type="Proteomes" id="UP001524318"/>
    </source>
</evidence>
<evidence type="ECO:0000256" key="1">
    <source>
        <dbReference type="SAM" id="MobiDB-lite"/>
    </source>
</evidence>
<keyword evidence="4" id="KW-1185">Reference proteome</keyword>
<dbReference type="EMBL" id="JANCLV010000015">
    <property type="protein sequence ID" value="MCP9001548.1"/>
    <property type="molecule type" value="Genomic_DNA"/>
</dbReference>
<feature type="compositionally biased region" description="Basic and acidic residues" evidence="1">
    <location>
        <begin position="1"/>
        <end position="15"/>
    </location>
</feature>
<protein>
    <submittedName>
        <fullName evidence="3">CsbD family protein</fullName>
    </submittedName>
</protein>
<accession>A0ABT1LSW8</accession>
<dbReference type="Pfam" id="PF05532">
    <property type="entry name" value="CsbD"/>
    <property type="match status" value="1"/>
</dbReference>
<comment type="caution">
    <text evidence="3">The sequence shown here is derived from an EMBL/GenBank/DDBJ whole genome shotgun (WGS) entry which is preliminary data.</text>
</comment>
<proteinExistence type="predicted"/>
<sequence length="58" mass="6332">MGLGDRIHNAAERLHGKGKKAAGEVSGSDRMRAEGKARAVRADLKQAGEKIRHAFKRH</sequence>
<organism evidence="3 4">
    <name type="scientific">Pseudarthrobacter humi</name>
    <dbReference type="NCBI Taxonomy" id="2952523"/>
    <lineage>
        <taxon>Bacteria</taxon>
        <taxon>Bacillati</taxon>
        <taxon>Actinomycetota</taxon>
        <taxon>Actinomycetes</taxon>
        <taxon>Micrococcales</taxon>
        <taxon>Micrococcaceae</taxon>
        <taxon>Pseudarthrobacter</taxon>
    </lineage>
</organism>